<protein>
    <recommendedName>
        <fullName evidence="3">Transposase domain-containing protein</fullName>
    </recommendedName>
</protein>
<evidence type="ECO:0008006" key="3">
    <source>
        <dbReference type="Google" id="ProtNLM"/>
    </source>
</evidence>
<dbReference type="Proteomes" id="UP001597520">
    <property type="component" value="Unassembled WGS sequence"/>
</dbReference>
<sequence length="37" mass="4338">MNPFEYLSYLFEAHPQQQKDASLDDFLPCKNSVVKFS</sequence>
<evidence type="ECO:0000313" key="2">
    <source>
        <dbReference type="Proteomes" id="UP001597520"/>
    </source>
</evidence>
<dbReference type="EMBL" id="JBHUML010000006">
    <property type="protein sequence ID" value="MFD2706992.1"/>
    <property type="molecule type" value="Genomic_DNA"/>
</dbReference>
<proteinExistence type="predicted"/>
<accession>A0ABW5T4N6</accession>
<gene>
    <name evidence="1" type="ORF">ACFSUB_16155</name>
</gene>
<evidence type="ECO:0000313" key="1">
    <source>
        <dbReference type="EMBL" id="MFD2706992.1"/>
    </source>
</evidence>
<reference evidence="2" key="1">
    <citation type="journal article" date="2019" name="Int. J. Syst. Evol. Microbiol.">
        <title>The Global Catalogue of Microorganisms (GCM) 10K type strain sequencing project: providing services to taxonomists for standard genome sequencing and annotation.</title>
        <authorList>
            <consortium name="The Broad Institute Genomics Platform"/>
            <consortium name="The Broad Institute Genome Sequencing Center for Infectious Disease"/>
            <person name="Wu L."/>
            <person name="Ma J."/>
        </authorList>
    </citation>
    <scope>NUCLEOTIDE SEQUENCE [LARGE SCALE GENOMIC DNA]</scope>
    <source>
        <strain evidence="2">KCTC 33792</strain>
    </source>
</reference>
<dbReference type="RefSeq" id="WP_380714314.1">
    <property type="nucleotide sequence ID" value="NZ_JBHUML010000006.1"/>
</dbReference>
<organism evidence="1 2">
    <name type="scientific">Salibacterium lacus</name>
    <dbReference type="NCBI Taxonomy" id="1898109"/>
    <lineage>
        <taxon>Bacteria</taxon>
        <taxon>Bacillati</taxon>
        <taxon>Bacillota</taxon>
        <taxon>Bacilli</taxon>
        <taxon>Bacillales</taxon>
        <taxon>Bacillaceae</taxon>
    </lineage>
</organism>
<keyword evidence="2" id="KW-1185">Reference proteome</keyword>
<comment type="caution">
    <text evidence="1">The sequence shown here is derived from an EMBL/GenBank/DDBJ whole genome shotgun (WGS) entry which is preliminary data.</text>
</comment>
<name>A0ABW5T4N6_9BACI</name>